<organism evidence="1 2">
    <name type="scientific">Cladonia borealis</name>
    <dbReference type="NCBI Taxonomy" id="184061"/>
    <lineage>
        <taxon>Eukaryota</taxon>
        <taxon>Fungi</taxon>
        <taxon>Dikarya</taxon>
        <taxon>Ascomycota</taxon>
        <taxon>Pezizomycotina</taxon>
        <taxon>Lecanoromycetes</taxon>
        <taxon>OSLEUM clade</taxon>
        <taxon>Lecanoromycetidae</taxon>
        <taxon>Lecanorales</taxon>
        <taxon>Lecanorineae</taxon>
        <taxon>Cladoniaceae</taxon>
        <taxon>Cladonia</taxon>
    </lineage>
</organism>
<comment type="caution">
    <text evidence="1">The sequence shown here is derived from an EMBL/GenBank/DDBJ whole genome shotgun (WGS) entry which is preliminary data.</text>
</comment>
<dbReference type="EMBL" id="JAFEKC020000014">
    <property type="protein sequence ID" value="KAK0511138.1"/>
    <property type="molecule type" value="Genomic_DNA"/>
</dbReference>
<dbReference type="AlphaFoldDB" id="A0AA39V0I3"/>
<accession>A0AA39V0I3</accession>
<evidence type="ECO:0000313" key="1">
    <source>
        <dbReference type="EMBL" id="KAK0511138.1"/>
    </source>
</evidence>
<dbReference type="Proteomes" id="UP001166286">
    <property type="component" value="Unassembled WGS sequence"/>
</dbReference>
<name>A0AA39V0I3_9LECA</name>
<evidence type="ECO:0000313" key="2">
    <source>
        <dbReference type="Proteomes" id="UP001166286"/>
    </source>
</evidence>
<reference evidence="1" key="1">
    <citation type="submission" date="2023-03" db="EMBL/GenBank/DDBJ databases">
        <title>Complete genome of Cladonia borealis.</title>
        <authorList>
            <person name="Park H."/>
        </authorList>
    </citation>
    <scope>NUCLEOTIDE SEQUENCE</scope>
    <source>
        <strain evidence="1">ANT050790</strain>
    </source>
</reference>
<protein>
    <submittedName>
        <fullName evidence="1">Uncharacterized protein</fullName>
    </submittedName>
</protein>
<proteinExistence type="predicted"/>
<keyword evidence="2" id="KW-1185">Reference proteome</keyword>
<sequence>MAPREKPTFFLYEIGRDPEELCLGNLVLKDYANPTISRHYTHPRLNEDDLEIHARSTRLTKGWEVKSSSGTTFKPSMDVADLFQAGIDWDRKHERTLTADEGCRIVLKDPEKFLHQQVLCQVDAVQALQIWTSGANRRLSGLIKKPKIWLLTGIYLLKDATFTGEKKRTAGIQAGVNSTMLSAIGAPSIGPSIDLERLKDSSSQTPTEGWLKQSNNLDESAQPVCNDEDCHKITDNFWVFKTLTWEDFQKKPDNFWICKTLPCPLIRGEPVYVPKELTPEQQAKHMKWQQTKEEMKSAVLMVGELHLRRAYRGPKPDDFEEKRKLAHDRLLASEKEYKQALTNFNSSVSGT</sequence>
<gene>
    <name evidence="1" type="ORF">JMJ35_006690</name>
</gene>